<evidence type="ECO:0000256" key="6">
    <source>
        <dbReference type="ARBA" id="ARBA00023187"/>
    </source>
</evidence>
<dbReference type="GO" id="GO:0071014">
    <property type="term" value="C:post-mRNA release spliceosomal complex"/>
    <property type="evidence" value="ECO:0007669"/>
    <property type="project" value="TreeGrafter"/>
</dbReference>
<gene>
    <name evidence="9" type="ORF">CB5_LOCUS10961</name>
</gene>
<evidence type="ECO:0000313" key="9">
    <source>
        <dbReference type="EMBL" id="CAD1827750.1"/>
    </source>
</evidence>
<comment type="subcellular location">
    <subcellularLocation>
        <location evidence="1">Nucleus</location>
    </subcellularLocation>
</comment>
<dbReference type="EMBL" id="LR862146">
    <property type="protein sequence ID" value="CAD1827750.1"/>
    <property type="molecule type" value="Genomic_DNA"/>
</dbReference>
<dbReference type="SUPFAM" id="SSF48452">
    <property type="entry name" value="TPR-like"/>
    <property type="match status" value="2"/>
</dbReference>
<keyword evidence="4" id="KW-0747">Spliceosome</keyword>
<evidence type="ECO:0000256" key="2">
    <source>
        <dbReference type="ARBA" id="ARBA00008644"/>
    </source>
</evidence>
<comment type="similarity">
    <text evidence="2">Belongs to the crooked-neck family.</text>
</comment>
<sequence length="294" mass="34349">MQLSTYARVLETVDPMKAVGKPHTLWIAFARTYESNNQLDRAEEVFERATQVNYKSVDHLAAVWCEWAEMEVRHNNLEKALQLMRQATAEPSVEVNKRVAADENEPVQMKLHKSLRLWSAYVNLEESVGSVEATRAVYDRILDLNIATPQIILNYASFLEEHKYFEDSFKIYERGVKLFKYPCVREIWVTYLTKFVKIYGKTKLDQPRDLFECAIEKASLRDVKPLYLQYAKMEEDYGLLRRALDVYERAVKSVPPSEKLSIYEIYIDRAESLGLEKYDRYMSKPLSLASQMVT</sequence>
<dbReference type="AlphaFoldDB" id="A0A6V7PA75"/>
<evidence type="ECO:0000256" key="3">
    <source>
        <dbReference type="ARBA" id="ARBA00022664"/>
    </source>
</evidence>
<evidence type="ECO:0000256" key="4">
    <source>
        <dbReference type="ARBA" id="ARBA00022728"/>
    </source>
</evidence>
<dbReference type="PANTHER" id="PTHR11246:SF5">
    <property type="entry name" value="PRE-MRNA-SPLICING FACTOR SYF1"/>
    <property type="match status" value="1"/>
</dbReference>
<dbReference type="Pfam" id="PF23231">
    <property type="entry name" value="HAT_Syf1_CNRKL1_C"/>
    <property type="match status" value="1"/>
</dbReference>
<dbReference type="GO" id="GO:0071007">
    <property type="term" value="C:U2-type catalytic step 2 spliceosome"/>
    <property type="evidence" value="ECO:0007669"/>
    <property type="project" value="TreeGrafter"/>
</dbReference>
<keyword evidence="7" id="KW-0539">Nucleus</keyword>
<dbReference type="InterPro" id="IPR003107">
    <property type="entry name" value="HAT"/>
</dbReference>
<organism evidence="9">
    <name type="scientific">Ananas comosus var. bracteatus</name>
    <name type="common">red pineapple</name>
    <dbReference type="NCBI Taxonomy" id="296719"/>
    <lineage>
        <taxon>Eukaryota</taxon>
        <taxon>Viridiplantae</taxon>
        <taxon>Streptophyta</taxon>
        <taxon>Embryophyta</taxon>
        <taxon>Tracheophyta</taxon>
        <taxon>Spermatophyta</taxon>
        <taxon>Magnoliopsida</taxon>
        <taxon>Liliopsida</taxon>
        <taxon>Poales</taxon>
        <taxon>Bromeliaceae</taxon>
        <taxon>Bromelioideae</taxon>
        <taxon>Ananas</taxon>
    </lineage>
</organism>
<dbReference type="Gene3D" id="1.25.40.10">
    <property type="entry name" value="Tetratricopeptide repeat domain"/>
    <property type="match status" value="2"/>
</dbReference>
<keyword evidence="5" id="KW-0677">Repeat</keyword>
<keyword evidence="6" id="KW-0508">mRNA splicing</keyword>
<dbReference type="FunFam" id="1.25.40.10:FF:000023">
    <property type="entry name" value="Pre-mRNA-splicing factor SYF1"/>
    <property type="match status" value="1"/>
</dbReference>
<dbReference type="GO" id="GO:0000974">
    <property type="term" value="C:Prp19 complex"/>
    <property type="evidence" value="ECO:0007669"/>
    <property type="project" value="TreeGrafter"/>
</dbReference>
<protein>
    <recommendedName>
        <fullName evidence="8">Pre-mRNA-splicing factor Syf1/CRNKL1-like C-terminal HAT-repeats domain-containing protein</fullName>
    </recommendedName>
</protein>
<evidence type="ECO:0000259" key="8">
    <source>
        <dbReference type="Pfam" id="PF23231"/>
    </source>
</evidence>
<dbReference type="FunFam" id="1.25.40.10:FF:000137">
    <property type="entry name" value="Pre-mRNA-splicing factor syf1"/>
    <property type="match status" value="1"/>
</dbReference>
<reference evidence="9" key="1">
    <citation type="submission" date="2020-07" db="EMBL/GenBank/DDBJ databases">
        <authorList>
            <person name="Lin J."/>
        </authorList>
    </citation>
    <scope>NUCLEOTIDE SEQUENCE</scope>
</reference>
<dbReference type="GO" id="GO:0000349">
    <property type="term" value="P:generation of catalytic spliceosome for first transesterification step"/>
    <property type="evidence" value="ECO:0007669"/>
    <property type="project" value="TreeGrafter"/>
</dbReference>
<dbReference type="InterPro" id="IPR011990">
    <property type="entry name" value="TPR-like_helical_dom_sf"/>
</dbReference>
<name>A0A6V7PA75_ANACO</name>
<proteinExistence type="inferred from homology"/>
<dbReference type="PANTHER" id="PTHR11246">
    <property type="entry name" value="PRE-MRNA SPLICING FACTOR"/>
    <property type="match status" value="1"/>
</dbReference>
<dbReference type="InterPro" id="IPR045075">
    <property type="entry name" value="Syf1-like"/>
</dbReference>
<dbReference type="InterPro" id="IPR055430">
    <property type="entry name" value="HAT_Syf1_CNRKL1_C"/>
</dbReference>
<feature type="domain" description="Pre-mRNA-splicing factor Syf1/CRNKL1-like C-terminal HAT-repeats" evidence="8">
    <location>
        <begin position="15"/>
        <end position="272"/>
    </location>
</feature>
<keyword evidence="3" id="KW-0507">mRNA processing</keyword>
<dbReference type="SMART" id="SM00386">
    <property type="entry name" value="HAT"/>
    <property type="match status" value="5"/>
</dbReference>
<evidence type="ECO:0000256" key="7">
    <source>
        <dbReference type="ARBA" id="ARBA00023242"/>
    </source>
</evidence>
<accession>A0A6V7PA75</accession>
<evidence type="ECO:0000256" key="1">
    <source>
        <dbReference type="ARBA" id="ARBA00004123"/>
    </source>
</evidence>
<evidence type="ECO:0000256" key="5">
    <source>
        <dbReference type="ARBA" id="ARBA00022737"/>
    </source>
</evidence>